<name>A0AAV2LVU3_KNICA</name>
<evidence type="ECO:0000313" key="2">
    <source>
        <dbReference type="EMBL" id="CAL1605178.1"/>
    </source>
</evidence>
<dbReference type="EMBL" id="OZ035827">
    <property type="protein sequence ID" value="CAL1605178.1"/>
    <property type="molecule type" value="Genomic_DNA"/>
</dbReference>
<protein>
    <submittedName>
        <fullName evidence="2">Uncharacterized protein</fullName>
    </submittedName>
</protein>
<sequence>MGLKLSRRLGSRPGSLRRGGGVGGSITELREDFLMGVMELELPPCFQGGSWNGVQEAGYKSLVREEFGIISGRGGAEAWNPPGLVVPVEDHDHELESSAITPFHETGSSNCPGHFLADEVVFHVDLMEAQDHPERCGVKSRNLLKISLY</sequence>
<evidence type="ECO:0000256" key="1">
    <source>
        <dbReference type="SAM" id="MobiDB-lite"/>
    </source>
</evidence>
<dbReference type="AlphaFoldDB" id="A0AAV2LVU3"/>
<accession>A0AAV2LVU3</accession>
<dbReference type="Proteomes" id="UP001497482">
    <property type="component" value="Chromosome 5"/>
</dbReference>
<organism evidence="2 3">
    <name type="scientific">Knipowitschia caucasica</name>
    <name type="common">Caucasian dwarf goby</name>
    <name type="synonym">Pomatoschistus caucasicus</name>
    <dbReference type="NCBI Taxonomy" id="637954"/>
    <lineage>
        <taxon>Eukaryota</taxon>
        <taxon>Metazoa</taxon>
        <taxon>Chordata</taxon>
        <taxon>Craniata</taxon>
        <taxon>Vertebrata</taxon>
        <taxon>Euteleostomi</taxon>
        <taxon>Actinopterygii</taxon>
        <taxon>Neopterygii</taxon>
        <taxon>Teleostei</taxon>
        <taxon>Neoteleostei</taxon>
        <taxon>Acanthomorphata</taxon>
        <taxon>Gobiaria</taxon>
        <taxon>Gobiiformes</taxon>
        <taxon>Gobioidei</taxon>
        <taxon>Gobiidae</taxon>
        <taxon>Gobiinae</taxon>
        <taxon>Knipowitschia</taxon>
    </lineage>
</organism>
<feature type="region of interest" description="Disordered" evidence="1">
    <location>
        <begin position="1"/>
        <end position="23"/>
    </location>
</feature>
<feature type="compositionally biased region" description="Basic residues" evidence="1">
    <location>
        <begin position="1"/>
        <end position="10"/>
    </location>
</feature>
<keyword evidence="3" id="KW-1185">Reference proteome</keyword>
<evidence type="ECO:0000313" key="3">
    <source>
        <dbReference type="Proteomes" id="UP001497482"/>
    </source>
</evidence>
<reference evidence="2 3" key="1">
    <citation type="submission" date="2024-04" db="EMBL/GenBank/DDBJ databases">
        <authorList>
            <person name="Waldvogel A.-M."/>
            <person name="Schoenle A."/>
        </authorList>
    </citation>
    <scope>NUCLEOTIDE SEQUENCE [LARGE SCALE GENOMIC DNA]</scope>
</reference>
<gene>
    <name evidence="2" type="ORF">KC01_LOCUS32597</name>
</gene>
<proteinExistence type="predicted"/>